<keyword evidence="1" id="KW-0677">Repeat</keyword>
<dbReference type="PROSITE" id="PS50893">
    <property type="entry name" value="ABC_TRANSPORTER_2"/>
    <property type="match status" value="2"/>
</dbReference>
<dbReference type="GO" id="GO:0005524">
    <property type="term" value="F:ATP binding"/>
    <property type="evidence" value="ECO:0007669"/>
    <property type="project" value="UniProtKB-KW"/>
</dbReference>
<dbReference type="SMART" id="SM00382">
    <property type="entry name" value="AAA"/>
    <property type="match status" value="2"/>
</dbReference>
<dbReference type="PANTHER" id="PTHR19211:SF14">
    <property type="entry name" value="ATP-BINDING CASSETTE SUB-FAMILY F MEMBER 1"/>
    <property type="match status" value="1"/>
</dbReference>
<evidence type="ECO:0000256" key="2">
    <source>
        <dbReference type="ARBA" id="ARBA00022741"/>
    </source>
</evidence>
<feature type="domain" description="ABC transporter" evidence="4">
    <location>
        <begin position="2"/>
        <end position="254"/>
    </location>
</feature>
<dbReference type="Pfam" id="PF00005">
    <property type="entry name" value="ABC_tran"/>
    <property type="match status" value="2"/>
</dbReference>
<dbReference type="AlphaFoldDB" id="A0A6J6BRK8"/>
<keyword evidence="2" id="KW-0547">Nucleotide-binding</keyword>
<dbReference type="GO" id="GO:0016887">
    <property type="term" value="F:ATP hydrolysis activity"/>
    <property type="evidence" value="ECO:0007669"/>
    <property type="project" value="InterPro"/>
</dbReference>
<organism evidence="5">
    <name type="scientific">freshwater metagenome</name>
    <dbReference type="NCBI Taxonomy" id="449393"/>
    <lineage>
        <taxon>unclassified sequences</taxon>
        <taxon>metagenomes</taxon>
        <taxon>ecological metagenomes</taxon>
    </lineage>
</organism>
<evidence type="ECO:0000256" key="3">
    <source>
        <dbReference type="ARBA" id="ARBA00022840"/>
    </source>
</evidence>
<dbReference type="PANTHER" id="PTHR19211">
    <property type="entry name" value="ATP-BINDING TRANSPORT PROTEIN-RELATED"/>
    <property type="match status" value="1"/>
</dbReference>
<feature type="domain" description="ABC transporter" evidence="4">
    <location>
        <begin position="329"/>
        <end position="538"/>
    </location>
</feature>
<name>A0A6J6BRK8_9ZZZZ</name>
<dbReference type="InterPro" id="IPR017871">
    <property type="entry name" value="ABC_transporter-like_CS"/>
</dbReference>
<evidence type="ECO:0000256" key="1">
    <source>
        <dbReference type="ARBA" id="ARBA00022737"/>
    </source>
</evidence>
<dbReference type="InterPro" id="IPR027417">
    <property type="entry name" value="P-loop_NTPase"/>
</dbReference>
<gene>
    <name evidence="5" type="ORF">UFOPK1353_00939</name>
</gene>
<dbReference type="FunFam" id="3.40.50.300:FF:000011">
    <property type="entry name" value="Putative ABC transporter ATP-binding component"/>
    <property type="match status" value="1"/>
</dbReference>
<dbReference type="InterPro" id="IPR050611">
    <property type="entry name" value="ABCF"/>
</dbReference>
<evidence type="ECO:0000259" key="4">
    <source>
        <dbReference type="PROSITE" id="PS50893"/>
    </source>
</evidence>
<dbReference type="FunFam" id="3.40.50.300:FF:000597">
    <property type="entry name" value="ABC transporter ATP-binding protein"/>
    <property type="match status" value="1"/>
</dbReference>
<dbReference type="InterPro" id="IPR003593">
    <property type="entry name" value="AAA+_ATPase"/>
</dbReference>
<reference evidence="5" key="1">
    <citation type="submission" date="2020-05" db="EMBL/GenBank/DDBJ databases">
        <authorList>
            <person name="Chiriac C."/>
            <person name="Salcher M."/>
            <person name="Ghai R."/>
            <person name="Kavagutti S V."/>
        </authorList>
    </citation>
    <scope>NUCLEOTIDE SEQUENCE</scope>
</reference>
<protein>
    <submittedName>
        <fullName evidence="5">Unannotated protein</fullName>
    </submittedName>
</protein>
<dbReference type="PROSITE" id="PS00211">
    <property type="entry name" value="ABC_TRANSPORTER_1"/>
    <property type="match status" value="2"/>
</dbReference>
<dbReference type="CDD" id="cd03221">
    <property type="entry name" value="ABCF_EF-3"/>
    <property type="match status" value="2"/>
</dbReference>
<dbReference type="Pfam" id="PF12848">
    <property type="entry name" value="ABC_tran_Xtn"/>
    <property type="match status" value="1"/>
</dbReference>
<accession>A0A6J6BRK8</accession>
<dbReference type="InterPro" id="IPR003439">
    <property type="entry name" value="ABC_transporter-like_ATP-bd"/>
</dbReference>
<sequence length="538" mass="58856">MLQVKDLCVEIGGKMVVNGASFAVMPRDKVGLVGRNGAGKTTLFKVLGGANEPKSGIINRKGGFGYLPQDPRIAGSFDARTAISHILSGRGIDEDIVRMEKLRIAMEETASDSNVAKFTRAEENFLIKGGYAADSEGRAIAAGLGLKPDRLSLALGVLSGGERRRVELARILFSGSDTLLLDEPTNHLDIDAKTWMLDFLRSYKGALLVISHDLELLDEAITRVLHLDRPDEDSEGTIVEYRGTYTQYGVSREADEARQAKKATQQGKEIERLQRVVDRFGAKASKAAMAHSIEKRIGRIEETRVHAARGARVMKVRFPEPPHCGETVLTVSGLRKTFGGPDIFHDVSFDLGRGERLLVLGLNGAGKTSLLRILAGEVKPDNGDYKYGYNVQMGYYAQEHDNLIPQRSLVEHMRDQAPSALGLTETQLRGMLGMFGLSGDKVYQESATLSGGEKTKLALAMMMVGKNNLLLLDEPTNNLDPSSRQSVADSLSNWEGAIVLVSHDAEFVEQLAPTKILLMPDGQEDYFNESWLELVTLA</sequence>
<dbReference type="SUPFAM" id="SSF52540">
    <property type="entry name" value="P-loop containing nucleoside triphosphate hydrolases"/>
    <property type="match status" value="2"/>
</dbReference>
<keyword evidence="3" id="KW-0067">ATP-binding</keyword>
<dbReference type="Gene3D" id="3.40.50.300">
    <property type="entry name" value="P-loop containing nucleotide triphosphate hydrolases"/>
    <property type="match status" value="2"/>
</dbReference>
<dbReference type="InterPro" id="IPR032781">
    <property type="entry name" value="ABC_tran_Xtn"/>
</dbReference>
<evidence type="ECO:0000313" key="5">
    <source>
        <dbReference type="EMBL" id="CAB4541297.1"/>
    </source>
</evidence>
<dbReference type="EMBL" id="CAEZSE010000166">
    <property type="protein sequence ID" value="CAB4541297.1"/>
    <property type="molecule type" value="Genomic_DNA"/>
</dbReference>
<proteinExistence type="predicted"/>